<reference evidence="1" key="2">
    <citation type="submission" date="2020-06" db="EMBL/GenBank/DDBJ databases">
        <title>Helianthus annuus Genome sequencing and assembly Release 2.</title>
        <authorList>
            <person name="Gouzy J."/>
            <person name="Langlade N."/>
            <person name="Munos S."/>
        </authorList>
    </citation>
    <scope>NUCLEOTIDE SEQUENCE</scope>
    <source>
        <tissue evidence="1">Leaves</tissue>
    </source>
</reference>
<evidence type="ECO:0000313" key="2">
    <source>
        <dbReference type="Proteomes" id="UP000215914"/>
    </source>
</evidence>
<organism evidence="1 2">
    <name type="scientific">Helianthus annuus</name>
    <name type="common">Common sunflower</name>
    <dbReference type="NCBI Taxonomy" id="4232"/>
    <lineage>
        <taxon>Eukaryota</taxon>
        <taxon>Viridiplantae</taxon>
        <taxon>Streptophyta</taxon>
        <taxon>Embryophyta</taxon>
        <taxon>Tracheophyta</taxon>
        <taxon>Spermatophyta</taxon>
        <taxon>Magnoliopsida</taxon>
        <taxon>eudicotyledons</taxon>
        <taxon>Gunneridae</taxon>
        <taxon>Pentapetalae</taxon>
        <taxon>asterids</taxon>
        <taxon>campanulids</taxon>
        <taxon>Asterales</taxon>
        <taxon>Asteraceae</taxon>
        <taxon>Asteroideae</taxon>
        <taxon>Heliantheae alliance</taxon>
        <taxon>Heliantheae</taxon>
        <taxon>Helianthus</taxon>
    </lineage>
</organism>
<accession>A0A9K3DKM3</accession>
<protein>
    <submittedName>
        <fullName evidence="1">Uncharacterized protein</fullName>
    </submittedName>
</protein>
<sequence>MIQIAYMMELGPQTLISLLSLCLGFFFGFAYVYVEDLIPSDIVCYRHCARPNTRSHKFSMIY</sequence>
<proteinExistence type="predicted"/>
<dbReference type="EMBL" id="MNCJ02000332">
    <property type="protein sequence ID" value="KAF5757184.1"/>
    <property type="molecule type" value="Genomic_DNA"/>
</dbReference>
<name>A0A9K3DKM3_HELAN</name>
<dbReference type="AlphaFoldDB" id="A0A9K3DKM3"/>
<dbReference type="Proteomes" id="UP000215914">
    <property type="component" value="Unassembled WGS sequence"/>
</dbReference>
<reference evidence="1" key="1">
    <citation type="journal article" date="2017" name="Nature">
        <title>The sunflower genome provides insights into oil metabolism, flowering and Asterid evolution.</title>
        <authorList>
            <person name="Badouin H."/>
            <person name="Gouzy J."/>
            <person name="Grassa C.J."/>
            <person name="Murat F."/>
            <person name="Staton S.E."/>
            <person name="Cottret L."/>
            <person name="Lelandais-Briere C."/>
            <person name="Owens G.L."/>
            <person name="Carrere S."/>
            <person name="Mayjonade B."/>
            <person name="Legrand L."/>
            <person name="Gill N."/>
            <person name="Kane N.C."/>
            <person name="Bowers J.E."/>
            <person name="Hubner S."/>
            <person name="Bellec A."/>
            <person name="Berard A."/>
            <person name="Berges H."/>
            <person name="Blanchet N."/>
            <person name="Boniface M.C."/>
            <person name="Brunel D."/>
            <person name="Catrice O."/>
            <person name="Chaidir N."/>
            <person name="Claudel C."/>
            <person name="Donnadieu C."/>
            <person name="Faraut T."/>
            <person name="Fievet G."/>
            <person name="Helmstetter N."/>
            <person name="King M."/>
            <person name="Knapp S.J."/>
            <person name="Lai Z."/>
            <person name="Le Paslier M.C."/>
            <person name="Lippi Y."/>
            <person name="Lorenzon L."/>
            <person name="Mandel J.R."/>
            <person name="Marage G."/>
            <person name="Marchand G."/>
            <person name="Marquand E."/>
            <person name="Bret-Mestries E."/>
            <person name="Morien E."/>
            <person name="Nambeesan S."/>
            <person name="Nguyen T."/>
            <person name="Pegot-Espagnet P."/>
            <person name="Pouilly N."/>
            <person name="Raftis F."/>
            <person name="Sallet E."/>
            <person name="Schiex T."/>
            <person name="Thomas J."/>
            <person name="Vandecasteele C."/>
            <person name="Vares D."/>
            <person name="Vear F."/>
            <person name="Vautrin S."/>
            <person name="Crespi M."/>
            <person name="Mangin B."/>
            <person name="Burke J.M."/>
            <person name="Salse J."/>
            <person name="Munos S."/>
            <person name="Vincourt P."/>
            <person name="Rieseberg L.H."/>
            <person name="Langlade N.B."/>
        </authorList>
    </citation>
    <scope>NUCLEOTIDE SEQUENCE</scope>
    <source>
        <tissue evidence="1">Leaves</tissue>
    </source>
</reference>
<evidence type="ECO:0000313" key="1">
    <source>
        <dbReference type="EMBL" id="KAF5757184.1"/>
    </source>
</evidence>
<comment type="caution">
    <text evidence="1">The sequence shown here is derived from an EMBL/GenBank/DDBJ whole genome shotgun (WGS) entry which is preliminary data.</text>
</comment>
<gene>
    <name evidence="1" type="ORF">HanXRQr2_Chr17g0823601</name>
</gene>
<dbReference type="Gramene" id="mRNA:HanXRQr2_Chr17g0823601">
    <property type="protein sequence ID" value="CDS:HanXRQr2_Chr17g0823601.1"/>
    <property type="gene ID" value="HanXRQr2_Chr17g0823601"/>
</dbReference>
<keyword evidence="2" id="KW-1185">Reference proteome</keyword>